<gene>
    <name evidence="2" type="ORF">TBC1_11832</name>
</gene>
<dbReference type="InterPro" id="IPR052018">
    <property type="entry name" value="PHP_domain"/>
</dbReference>
<dbReference type="SUPFAM" id="SSF89550">
    <property type="entry name" value="PHP domain-like"/>
    <property type="match status" value="1"/>
</dbReference>
<dbReference type="OrthoDB" id="9791620at2"/>
<dbReference type="InterPro" id="IPR003141">
    <property type="entry name" value="Pol/His_phosphatase_N"/>
</dbReference>
<dbReference type="Proteomes" id="UP000053091">
    <property type="component" value="Unassembled WGS sequence"/>
</dbReference>
<feature type="domain" description="Polymerase/histidinol phosphatase N-terminal" evidence="1">
    <location>
        <begin position="6"/>
        <end position="74"/>
    </location>
</feature>
<evidence type="ECO:0000313" key="3">
    <source>
        <dbReference type="Proteomes" id="UP000053091"/>
    </source>
</evidence>
<organism evidence="2">
    <name type="scientific">Lentimicrobium saccharophilum</name>
    <dbReference type="NCBI Taxonomy" id="1678841"/>
    <lineage>
        <taxon>Bacteria</taxon>
        <taxon>Pseudomonadati</taxon>
        <taxon>Bacteroidota</taxon>
        <taxon>Bacteroidia</taxon>
        <taxon>Bacteroidales</taxon>
        <taxon>Lentimicrobiaceae</taxon>
        <taxon>Lentimicrobium</taxon>
    </lineage>
</organism>
<evidence type="ECO:0000313" key="2">
    <source>
        <dbReference type="EMBL" id="GAP42695.1"/>
    </source>
</evidence>
<evidence type="ECO:0000259" key="1">
    <source>
        <dbReference type="SMART" id="SM00481"/>
    </source>
</evidence>
<dbReference type="PANTHER" id="PTHR42924:SF3">
    <property type="entry name" value="POLYMERASE_HISTIDINOL PHOSPHATASE N-TERMINAL DOMAIN-CONTAINING PROTEIN"/>
    <property type="match status" value="1"/>
</dbReference>
<dbReference type="AlphaFoldDB" id="A0A0S7BWD4"/>
<sequence>MKEFSADLHIHTVLSTCGSLEMSPRNIVRKALEEKLDIIGITDHNSTRQCREVCREASKAGITVYTGVEVTTKEEVHCLAFFETFDILDAFQEYLNRYLPDIMNHPNLFGYQVVVDEEENICYEEPKLLISAISQSISQVEVAVHQMGGLFIPAHIDRQKFSLTSQLGFVPPDLNADAFELSKNTSIEDFLKKFPYLRGKTFIRNSDAHQPEVIGSIRTRLRMENTGFNEFRKALQAKEGREVVV</sequence>
<dbReference type="PANTHER" id="PTHR42924">
    <property type="entry name" value="EXONUCLEASE"/>
    <property type="match status" value="1"/>
</dbReference>
<protein>
    <submittedName>
        <fullName evidence="2">Protein containing PHP domain</fullName>
    </submittedName>
</protein>
<proteinExistence type="predicted"/>
<dbReference type="InterPro" id="IPR004013">
    <property type="entry name" value="PHP_dom"/>
</dbReference>
<dbReference type="STRING" id="1678841.TBC1_11832"/>
<accession>A0A0S7BWD4</accession>
<dbReference type="Gene3D" id="3.20.20.140">
    <property type="entry name" value="Metal-dependent hydrolases"/>
    <property type="match status" value="1"/>
</dbReference>
<dbReference type="GO" id="GO:0035312">
    <property type="term" value="F:5'-3' DNA exonuclease activity"/>
    <property type="evidence" value="ECO:0007669"/>
    <property type="project" value="TreeGrafter"/>
</dbReference>
<dbReference type="RefSeq" id="WP_062038893.1">
    <property type="nucleotide sequence ID" value="NZ_DF968182.1"/>
</dbReference>
<reference evidence="2" key="1">
    <citation type="journal article" date="2015" name="Genome Announc.">
        <title>Draft Genome Sequence of Bacteroidales Strain TBC1, a Novel Isolate from a Methanogenic Wastewater Treatment System.</title>
        <authorList>
            <person name="Tourlousse D.M."/>
            <person name="Matsuura N."/>
            <person name="Sun L."/>
            <person name="Toyonaga M."/>
            <person name="Kuroda K."/>
            <person name="Ohashi A."/>
            <person name="Cruz R."/>
            <person name="Yamaguchi T."/>
            <person name="Sekiguchi Y."/>
        </authorList>
    </citation>
    <scope>NUCLEOTIDE SEQUENCE [LARGE SCALE GENOMIC DNA]</scope>
    <source>
        <strain evidence="2">TBC1</strain>
    </source>
</reference>
<dbReference type="SMART" id="SM00481">
    <property type="entry name" value="POLIIIAc"/>
    <property type="match status" value="1"/>
</dbReference>
<dbReference type="Pfam" id="PF02811">
    <property type="entry name" value="PHP"/>
    <property type="match status" value="1"/>
</dbReference>
<keyword evidence="3" id="KW-1185">Reference proteome</keyword>
<dbReference type="CDD" id="cd07432">
    <property type="entry name" value="PHP_HisPPase"/>
    <property type="match status" value="1"/>
</dbReference>
<dbReference type="GO" id="GO:0004534">
    <property type="term" value="F:5'-3' RNA exonuclease activity"/>
    <property type="evidence" value="ECO:0007669"/>
    <property type="project" value="TreeGrafter"/>
</dbReference>
<name>A0A0S7BWD4_9BACT</name>
<dbReference type="EMBL" id="DF968182">
    <property type="protein sequence ID" value="GAP42695.1"/>
    <property type="molecule type" value="Genomic_DNA"/>
</dbReference>
<dbReference type="InterPro" id="IPR016195">
    <property type="entry name" value="Pol/histidinol_Pase-like"/>
</dbReference>